<dbReference type="AlphaFoldDB" id="A0A1G7XGZ4"/>
<evidence type="ECO:0000256" key="1">
    <source>
        <dbReference type="SAM" id="Phobius"/>
    </source>
</evidence>
<dbReference type="OrthoDB" id="7959514at2"/>
<keyword evidence="1" id="KW-0472">Membrane</keyword>
<dbReference type="RefSeq" id="WP_090597375.1">
    <property type="nucleotide sequence ID" value="NZ_FNCS01000009.1"/>
</dbReference>
<name>A0A1G7XGZ4_9HYPH</name>
<keyword evidence="1" id="KW-0812">Transmembrane</keyword>
<dbReference type="EMBL" id="FNCS01000009">
    <property type="protein sequence ID" value="SDG83343.1"/>
    <property type="molecule type" value="Genomic_DNA"/>
</dbReference>
<organism evidence="2 3">
    <name type="scientific">Pelagibacterium luteolum</name>
    <dbReference type="NCBI Taxonomy" id="440168"/>
    <lineage>
        <taxon>Bacteria</taxon>
        <taxon>Pseudomonadati</taxon>
        <taxon>Pseudomonadota</taxon>
        <taxon>Alphaproteobacteria</taxon>
        <taxon>Hyphomicrobiales</taxon>
        <taxon>Devosiaceae</taxon>
        <taxon>Pelagibacterium</taxon>
    </lineage>
</organism>
<protein>
    <submittedName>
        <fullName evidence="2">Uncharacterized protein</fullName>
    </submittedName>
</protein>
<keyword evidence="3" id="KW-1185">Reference proteome</keyword>
<feature type="transmembrane region" description="Helical" evidence="1">
    <location>
        <begin position="23"/>
        <end position="45"/>
    </location>
</feature>
<dbReference type="Proteomes" id="UP000199495">
    <property type="component" value="Unassembled WGS sequence"/>
</dbReference>
<gene>
    <name evidence="2" type="ORF">SAMN04487974_109102</name>
</gene>
<sequence>MVNLSNPTSIAENQRADIPLRSVLYTLAVIMLIAALAGLGLAYGLRGYFSAATSDPGVPALVERHSVTIGAQRYAIPASLIGDPAQRRDGFAERLDLTLALPISENGLSEVDITLMPRGRVRTSAALLDSVYLHQFADTQLSGPIGLVGKPLEIDAGTQGETVWYDPLSAGPFVAKCMRPVNDRIGTRTCMRVLSLSDRNTAIVTFEPSALGNWRSFDETVENALAMLRL</sequence>
<evidence type="ECO:0000313" key="2">
    <source>
        <dbReference type="EMBL" id="SDG83343.1"/>
    </source>
</evidence>
<reference evidence="2 3" key="1">
    <citation type="submission" date="2016-10" db="EMBL/GenBank/DDBJ databases">
        <authorList>
            <person name="de Groot N.N."/>
        </authorList>
    </citation>
    <scope>NUCLEOTIDE SEQUENCE [LARGE SCALE GENOMIC DNA]</scope>
    <source>
        <strain evidence="2 3">CGMCC 1.10267</strain>
    </source>
</reference>
<proteinExistence type="predicted"/>
<keyword evidence="1" id="KW-1133">Transmembrane helix</keyword>
<accession>A0A1G7XGZ4</accession>
<evidence type="ECO:0000313" key="3">
    <source>
        <dbReference type="Proteomes" id="UP000199495"/>
    </source>
</evidence>